<organism evidence="1 2">
    <name type="scientific">Sphaerobolus stellatus (strain SS14)</name>
    <dbReference type="NCBI Taxonomy" id="990650"/>
    <lineage>
        <taxon>Eukaryota</taxon>
        <taxon>Fungi</taxon>
        <taxon>Dikarya</taxon>
        <taxon>Basidiomycota</taxon>
        <taxon>Agaricomycotina</taxon>
        <taxon>Agaricomycetes</taxon>
        <taxon>Phallomycetidae</taxon>
        <taxon>Geastrales</taxon>
        <taxon>Sphaerobolaceae</taxon>
        <taxon>Sphaerobolus</taxon>
    </lineage>
</organism>
<dbReference type="SUPFAM" id="SSF52047">
    <property type="entry name" value="RNI-like"/>
    <property type="match status" value="1"/>
</dbReference>
<evidence type="ECO:0008006" key="3">
    <source>
        <dbReference type="Google" id="ProtNLM"/>
    </source>
</evidence>
<dbReference type="OrthoDB" id="3137093at2759"/>
<protein>
    <recommendedName>
        <fullName evidence="3">F-box domain-containing protein</fullName>
    </recommendedName>
</protein>
<dbReference type="AlphaFoldDB" id="A0A0C9V1Z8"/>
<dbReference type="Proteomes" id="UP000054279">
    <property type="component" value="Unassembled WGS sequence"/>
</dbReference>
<evidence type="ECO:0000313" key="1">
    <source>
        <dbReference type="EMBL" id="KIJ41049.1"/>
    </source>
</evidence>
<gene>
    <name evidence="1" type="ORF">M422DRAFT_780489</name>
</gene>
<proteinExistence type="predicted"/>
<reference evidence="1 2" key="1">
    <citation type="submission" date="2014-06" db="EMBL/GenBank/DDBJ databases">
        <title>Evolutionary Origins and Diversification of the Mycorrhizal Mutualists.</title>
        <authorList>
            <consortium name="DOE Joint Genome Institute"/>
            <consortium name="Mycorrhizal Genomics Consortium"/>
            <person name="Kohler A."/>
            <person name="Kuo A."/>
            <person name="Nagy L.G."/>
            <person name="Floudas D."/>
            <person name="Copeland A."/>
            <person name="Barry K.W."/>
            <person name="Cichocki N."/>
            <person name="Veneault-Fourrey C."/>
            <person name="LaButti K."/>
            <person name="Lindquist E.A."/>
            <person name="Lipzen A."/>
            <person name="Lundell T."/>
            <person name="Morin E."/>
            <person name="Murat C."/>
            <person name="Riley R."/>
            <person name="Ohm R."/>
            <person name="Sun H."/>
            <person name="Tunlid A."/>
            <person name="Henrissat B."/>
            <person name="Grigoriev I.V."/>
            <person name="Hibbett D.S."/>
            <person name="Martin F."/>
        </authorList>
    </citation>
    <scope>NUCLEOTIDE SEQUENCE [LARGE SCALE GENOMIC DNA]</scope>
    <source>
        <strain evidence="1 2">SS14</strain>
    </source>
</reference>
<sequence>MTDKNLTSDESILRLLKTTYSPDYSHRKLLQAVIEEYAKIVSDLREKIREFPQLESLEKAKDNATKKLQNAQGLLVPIRKIPAEILSEILYLAINSGYNDQFFDGNSWSYRTIRARSTYPPSLLFLRVCKLWKCVALDTPRLFTQIDLGGPCSRNYLAKVVSYVNHSGVLPLEVTLFPERWQVSSEEKLRTILEIRNNIHRISKLSVSETPMQCLFPVDTRTFLPQLRELAIFYFPQAPRRISSHPRDSIGVLDIPGILRIYISGNIRWERFLGTGMSLTWLKCHNRCHLAPSDLISLLLQSPNLTECYVDYNENEIPTDFPGSLPIIHLPRLQKIQITWTNEHEPQPRCLQEILQKLRTPNLNTLSIENQTSDEMMDILPTLSSWLCSTSSRLRELRLELGIVPPMPAKQLHTLLTGLPKLTDLSIIWTGLLSEAIDVLNRNINPKVCPRLTSLEYRLCDISVETVDKMIRSRLQSPGQPTGEDFGFLRAFHVVGGSWYRQELNTVWGDKADECLFIRELQQAYPDITLDFKFDGDL</sequence>
<dbReference type="Gene3D" id="3.80.10.10">
    <property type="entry name" value="Ribonuclease Inhibitor"/>
    <property type="match status" value="1"/>
</dbReference>
<accession>A0A0C9V1Z8</accession>
<keyword evidence="2" id="KW-1185">Reference proteome</keyword>
<dbReference type="InterPro" id="IPR032675">
    <property type="entry name" value="LRR_dom_sf"/>
</dbReference>
<dbReference type="HOGENOM" id="CLU_445616_0_0_1"/>
<name>A0A0C9V1Z8_SPHS4</name>
<dbReference type="EMBL" id="KN837139">
    <property type="protein sequence ID" value="KIJ41049.1"/>
    <property type="molecule type" value="Genomic_DNA"/>
</dbReference>
<evidence type="ECO:0000313" key="2">
    <source>
        <dbReference type="Proteomes" id="UP000054279"/>
    </source>
</evidence>